<gene>
    <name evidence="1" type="ORF">TRIUR3_04735</name>
</gene>
<reference evidence="1" key="1">
    <citation type="journal article" date="2013" name="Nature">
        <title>Draft genome of the wheat A-genome progenitor Triticum urartu.</title>
        <authorList>
            <person name="Ling H.Q."/>
            <person name="Zhao S."/>
            <person name="Liu D."/>
            <person name="Wang J."/>
            <person name="Sun H."/>
            <person name="Zhang C."/>
            <person name="Fan H."/>
            <person name="Li D."/>
            <person name="Dong L."/>
            <person name="Tao Y."/>
            <person name="Gao C."/>
            <person name="Wu H."/>
            <person name="Li Y."/>
            <person name="Cui Y."/>
            <person name="Guo X."/>
            <person name="Zheng S."/>
            <person name="Wang B."/>
            <person name="Yu K."/>
            <person name="Liang Q."/>
            <person name="Yang W."/>
            <person name="Lou X."/>
            <person name="Chen J."/>
            <person name="Feng M."/>
            <person name="Jian J."/>
            <person name="Zhang X."/>
            <person name="Luo G."/>
            <person name="Jiang Y."/>
            <person name="Liu J."/>
            <person name="Wang Z."/>
            <person name="Sha Y."/>
            <person name="Zhang B."/>
            <person name="Wu H."/>
            <person name="Tang D."/>
            <person name="Shen Q."/>
            <person name="Xue P."/>
            <person name="Zou S."/>
            <person name="Wang X."/>
            <person name="Liu X."/>
            <person name="Wang F."/>
            <person name="Yang Y."/>
            <person name="An X."/>
            <person name="Dong Z."/>
            <person name="Zhang K."/>
            <person name="Zhang X."/>
            <person name="Luo M.C."/>
            <person name="Dvorak J."/>
            <person name="Tong Y."/>
            <person name="Wang J."/>
            <person name="Yang H."/>
            <person name="Li Z."/>
            <person name="Wang D."/>
            <person name="Zhang A."/>
            <person name="Wang J."/>
        </authorList>
    </citation>
    <scope>NUCLEOTIDE SEQUENCE</scope>
</reference>
<sequence>MAASPPGKATEDGEGGTRVAACEEDGTPGSSIGKKKEAGPLVATTTKGSTKEVVVGAAAAVASGMSDRFWGVALLVGQQELKAQAEFKVWLEEWEW</sequence>
<protein>
    <submittedName>
        <fullName evidence="1">Uncharacterized protein</fullName>
    </submittedName>
</protein>
<accession>M7Z3J3</accession>
<organism evidence="1">
    <name type="scientific">Triticum urartu</name>
    <name type="common">Red wild einkorn</name>
    <name type="synonym">Crithodium urartu</name>
    <dbReference type="NCBI Taxonomy" id="4572"/>
    <lineage>
        <taxon>Eukaryota</taxon>
        <taxon>Viridiplantae</taxon>
        <taxon>Streptophyta</taxon>
        <taxon>Embryophyta</taxon>
        <taxon>Tracheophyta</taxon>
        <taxon>Spermatophyta</taxon>
        <taxon>Magnoliopsida</taxon>
        <taxon>Liliopsida</taxon>
        <taxon>Poales</taxon>
        <taxon>Poaceae</taxon>
        <taxon>BOP clade</taxon>
        <taxon>Pooideae</taxon>
        <taxon>Triticodae</taxon>
        <taxon>Triticeae</taxon>
        <taxon>Triticinae</taxon>
        <taxon>Triticum</taxon>
    </lineage>
</organism>
<name>M7Z3J3_TRIUA</name>
<dbReference type="AlphaFoldDB" id="M7Z3J3"/>
<evidence type="ECO:0000313" key="1">
    <source>
        <dbReference type="EMBL" id="EMS57718.1"/>
    </source>
</evidence>
<dbReference type="EMBL" id="KD141281">
    <property type="protein sequence ID" value="EMS57718.1"/>
    <property type="molecule type" value="Genomic_DNA"/>
</dbReference>
<proteinExistence type="predicted"/>